<name>C4V5L9_9FIRM</name>
<evidence type="ECO:0000313" key="2">
    <source>
        <dbReference type="Proteomes" id="UP000005309"/>
    </source>
</evidence>
<dbReference type="HOGENOM" id="CLU_3011780_0_0_9"/>
<sequence length="56" mass="6269">MICHVIISLPSCRRSSWHVLPFSLRRNILHAGLNCASGVPPCSNKNPHQSGRLLFF</sequence>
<reference evidence="1 2" key="1">
    <citation type="submission" date="2009-04" db="EMBL/GenBank/DDBJ databases">
        <authorList>
            <person name="Qin X."/>
            <person name="Bachman B."/>
            <person name="Battles P."/>
            <person name="Bell A."/>
            <person name="Bess C."/>
            <person name="Bickham C."/>
            <person name="Chaboub L."/>
            <person name="Chen D."/>
            <person name="Coyle M."/>
            <person name="Deiros D.R."/>
            <person name="Dinh H."/>
            <person name="Forbes L."/>
            <person name="Fowler G."/>
            <person name="Francisco L."/>
            <person name="Fu Q."/>
            <person name="Gubbala S."/>
            <person name="Hale W."/>
            <person name="Han Y."/>
            <person name="Hemphill L."/>
            <person name="Highlander S.K."/>
            <person name="Hirani K."/>
            <person name="Hogues M."/>
            <person name="Jackson L."/>
            <person name="Jakkamsetti A."/>
            <person name="Javaid M."/>
            <person name="Jiang H."/>
            <person name="Korchina V."/>
            <person name="Kovar C."/>
            <person name="Lara F."/>
            <person name="Lee S."/>
            <person name="Mata R."/>
            <person name="Mathew T."/>
            <person name="Moen C."/>
            <person name="Morales K."/>
            <person name="Munidasa M."/>
            <person name="Nazareth L."/>
            <person name="Ngo R."/>
            <person name="Nguyen L."/>
            <person name="Okwuonu G."/>
            <person name="Ongeri F."/>
            <person name="Patil S."/>
            <person name="Petrosino J."/>
            <person name="Pham C."/>
            <person name="Pham P."/>
            <person name="Pu L.-L."/>
            <person name="Puazo M."/>
            <person name="Raj R."/>
            <person name="Reid J."/>
            <person name="Rouhana J."/>
            <person name="Saada N."/>
            <person name="Shang Y."/>
            <person name="Simmons D."/>
            <person name="Thornton R."/>
            <person name="Warren J."/>
            <person name="Weissenberger G."/>
            <person name="Zhang J."/>
            <person name="Zhang L."/>
            <person name="Zhou C."/>
            <person name="Zhu D."/>
            <person name="Muzny D."/>
            <person name="Worley K."/>
            <person name="Gibbs R."/>
        </authorList>
    </citation>
    <scope>NUCLEOTIDE SEQUENCE [LARGE SCALE GENOMIC DNA]</scope>
    <source>
        <strain evidence="1 2">ATCC 43531</strain>
    </source>
</reference>
<dbReference type="EMBL" id="ACLA01000031">
    <property type="protein sequence ID" value="EEQ47884.1"/>
    <property type="molecule type" value="Genomic_DNA"/>
</dbReference>
<organism evidence="1 2">
    <name type="scientific">Selenomonas flueggei ATCC 43531</name>
    <dbReference type="NCBI Taxonomy" id="638302"/>
    <lineage>
        <taxon>Bacteria</taxon>
        <taxon>Bacillati</taxon>
        <taxon>Bacillota</taxon>
        <taxon>Negativicutes</taxon>
        <taxon>Selenomonadales</taxon>
        <taxon>Selenomonadaceae</taxon>
        <taxon>Selenomonas</taxon>
    </lineage>
</organism>
<gene>
    <name evidence="1" type="ORF">HMPREF0908_1813</name>
</gene>
<evidence type="ECO:0000313" key="1">
    <source>
        <dbReference type="EMBL" id="EEQ47884.1"/>
    </source>
</evidence>
<protein>
    <submittedName>
        <fullName evidence="1">Uncharacterized protein</fullName>
    </submittedName>
</protein>
<proteinExistence type="predicted"/>
<dbReference type="STRING" id="638302.HMPREF0908_1813"/>
<keyword evidence="2" id="KW-1185">Reference proteome</keyword>
<dbReference type="Proteomes" id="UP000005309">
    <property type="component" value="Unassembled WGS sequence"/>
</dbReference>
<dbReference type="AlphaFoldDB" id="C4V5L9"/>
<accession>C4V5L9</accession>
<comment type="caution">
    <text evidence="1">The sequence shown here is derived from an EMBL/GenBank/DDBJ whole genome shotgun (WGS) entry which is preliminary data.</text>
</comment>